<dbReference type="OrthoDB" id="5081612at2759"/>
<feature type="region of interest" description="Disordered" evidence="1">
    <location>
        <begin position="49"/>
        <end position="97"/>
    </location>
</feature>
<protein>
    <submittedName>
        <fullName evidence="3">Uncharacterized protein</fullName>
    </submittedName>
</protein>
<dbReference type="Proteomes" id="UP000050424">
    <property type="component" value="Unassembled WGS sequence"/>
</dbReference>
<name>A0A0P7BZD7_9HYPO</name>
<dbReference type="AlphaFoldDB" id="A0A0P7BZD7"/>
<feature type="transmembrane region" description="Helical" evidence="2">
    <location>
        <begin position="19"/>
        <end position="35"/>
    </location>
</feature>
<feature type="compositionally biased region" description="Basic and acidic residues" evidence="1">
    <location>
        <begin position="207"/>
        <end position="219"/>
    </location>
</feature>
<evidence type="ECO:0000256" key="2">
    <source>
        <dbReference type="SAM" id="Phobius"/>
    </source>
</evidence>
<dbReference type="EMBL" id="LKCW01000001">
    <property type="protein sequence ID" value="KPM46535.1"/>
    <property type="molecule type" value="Genomic_DNA"/>
</dbReference>
<organism evidence="3 4">
    <name type="scientific">Neonectria ditissima</name>
    <dbReference type="NCBI Taxonomy" id="78410"/>
    <lineage>
        <taxon>Eukaryota</taxon>
        <taxon>Fungi</taxon>
        <taxon>Dikarya</taxon>
        <taxon>Ascomycota</taxon>
        <taxon>Pezizomycotina</taxon>
        <taxon>Sordariomycetes</taxon>
        <taxon>Hypocreomycetidae</taxon>
        <taxon>Hypocreales</taxon>
        <taxon>Nectriaceae</taxon>
        <taxon>Neonectria</taxon>
    </lineage>
</organism>
<accession>A0A0P7BZD7</accession>
<reference evidence="3 4" key="1">
    <citation type="submission" date="2015-09" db="EMBL/GenBank/DDBJ databases">
        <title>Draft genome of a European isolate of the apple canker pathogen Neonectria ditissima.</title>
        <authorList>
            <person name="Gomez-Cortecero A."/>
            <person name="Harrison R.J."/>
            <person name="Armitage A.D."/>
        </authorList>
    </citation>
    <scope>NUCLEOTIDE SEQUENCE [LARGE SCALE GENOMIC DNA]</scope>
    <source>
        <strain evidence="3 4">R09/05</strain>
    </source>
</reference>
<gene>
    <name evidence="3" type="ORF">AK830_g118</name>
</gene>
<comment type="caution">
    <text evidence="3">The sequence shown here is derived from an EMBL/GenBank/DDBJ whole genome shotgun (WGS) entry which is preliminary data.</text>
</comment>
<feature type="compositionally biased region" description="Polar residues" evidence="1">
    <location>
        <begin position="80"/>
        <end position="95"/>
    </location>
</feature>
<sequence length="241" mass="26807">MAYSGCHDPDPYEYLSSDLFWLLGIAIAVNGWWTNRQVEFVSKPKTKSDALQIESGEPDTEAQVAHDTSSETQAIHDMSNETPPSSESDNANTPSDGDKSLILEPYITSKFRKFLALLTCSLVLPLQVLEGSWVLTTTWRLTVALLKATYPRFRPRLLGFILYLPISAIILFAWATVIATGAFLICSQILYLYKLKELEPGAYSRLSTEDKSENSKSSDGEWDQVEEVAQGGDKDENAKAD</sequence>
<keyword evidence="2" id="KW-0812">Transmembrane</keyword>
<keyword evidence="2" id="KW-1133">Transmembrane helix</keyword>
<feature type="transmembrane region" description="Helical" evidence="2">
    <location>
        <begin position="160"/>
        <end position="186"/>
    </location>
</feature>
<feature type="compositionally biased region" description="Basic and acidic residues" evidence="1">
    <location>
        <begin position="232"/>
        <end position="241"/>
    </location>
</feature>
<evidence type="ECO:0000313" key="3">
    <source>
        <dbReference type="EMBL" id="KPM46535.1"/>
    </source>
</evidence>
<evidence type="ECO:0000313" key="4">
    <source>
        <dbReference type="Proteomes" id="UP000050424"/>
    </source>
</evidence>
<evidence type="ECO:0000256" key="1">
    <source>
        <dbReference type="SAM" id="MobiDB-lite"/>
    </source>
</evidence>
<feature type="region of interest" description="Disordered" evidence="1">
    <location>
        <begin position="204"/>
        <end position="241"/>
    </location>
</feature>
<keyword evidence="2" id="KW-0472">Membrane</keyword>
<keyword evidence="4" id="KW-1185">Reference proteome</keyword>
<proteinExistence type="predicted"/>